<dbReference type="InterPro" id="IPR048395">
    <property type="entry name" value="Glyco_hydro_31_C"/>
</dbReference>
<dbReference type="GO" id="GO:0005975">
    <property type="term" value="P:carbohydrate metabolic process"/>
    <property type="evidence" value="ECO:0007669"/>
    <property type="project" value="InterPro"/>
</dbReference>
<organism evidence="8 11">
    <name type="scientific">Ustilaginoidea virens</name>
    <name type="common">Rice false smut fungus</name>
    <name type="synonym">Villosiclava virens</name>
    <dbReference type="NCBI Taxonomy" id="1159556"/>
    <lineage>
        <taxon>Eukaryota</taxon>
        <taxon>Fungi</taxon>
        <taxon>Dikarya</taxon>
        <taxon>Ascomycota</taxon>
        <taxon>Pezizomycotina</taxon>
        <taxon>Sordariomycetes</taxon>
        <taxon>Hypocreomycetidae</taxon>
        <taxon>Hypocreales</taxon>
        <taxon>Clavicipitaceae</taxon>
        <taxon>Ustilaginoidea</taxon>
    </lineage>
</organism>
<feature type="domain" description="Glycoside hydrolase family 31 N-terminal" evidence="6">
    <location>
        <begin position="37"/>
        <end position="203"/>
    </location>
</feature>
<dbReference type="PANTHER" id="PTHR22762">
    <property type="entry name" value="ALPHA-GLUCOSIDASE"/>
    <property type="match status" value="1"/>
</dbReference>
<evidence type="ECO:0000256" key="4">
    <source>
        <dbReference type="RuleBase" id="RU361185"/>
    </source>
</evidence>
<gene>
    <name evidence="9" type="ORF">UV8b_07060</name>
    <name evidence="8" type="ORF">UVI_02010410</name>
</gene>
<name>A0A063C6H6_USTVR</name>
<evidence type="ECO:0000313" key="11">
    <source>
        <dbReference type="Proteomes" id="UP000054053"/>
    </source>
</evidence>
<reference evidence="9" key="3">
    <citation type="submission" date="2020-03" db="EMBL/GenBank/DDBJ databases">
        <title>A mixture of massive structural variations and highly conserved coding sequences in Ustilaginoidea virens genome.</title>
        <authorList>
            <person name="Zhang K."/>
            <person name="Zhao Z."/>
            <person name="Zhang Z."/>
            <person name="Li Y."/>
            <person name="Hsiang T."/>
            <person name="Sun W."/>
        </authorList>
    </citation>
    <scope>NUCLEOTIDE SEQUENCE</scope>
    <source>
        <strain evidence="9">UV-8b</strain>
    </source>
</reference>
<feature type="domain" description="Glycoside hydrolase family 31 TIM barrel" evidence="5">
    <location>
        <begin position="259"/>
        <end position="615"/>
    </location>
</feature>
<sequence>MPQQERVPSAWEHVAPASDEPRIQLKSTGQGLPCFTFTFELIRSNVFRTTFTSDSHPLPPHPSILIPPATQQGLRAETQAGSSGSSKLMRIGDIVATVDWGASSSSSPVVSVSYADQQAPLHADVPHRSYVVDGPGVAHYSRYNRGTLHVGLGEKAAPMNLSGRRFELSATDSFGYDVYKTDPLYKNIPLLINATPSGCVALFSTSHGRGKYSVGAEMDGMWGHYKVYRQDYGGLEEILIVGKTLRDIVATYAEFAGFPLLVPRWAFGYLSGGMKYSMLDDPPASEALLELARKMKEHDIPCSAYQMSSGYTVAEQEPKTRNVFTWNRHRFPDPEGWIRQYHALGMRLIANVKPYVLRTHPEYRKLKDAGAFFTDPQTGTAAKTRLWSAGGGESDEGGHIDFTSAAGFKWWFDGVKKLREEGIDCIWNDNNEYTITDDGWQCALDEPSLAVPEGLEGRRDVGLWGRSLHTELHGKASHDALVAADPDRRPFVLTRSATAGTMRYACSSWSGDNVTSWAGMKGANALSLTAGMCLMQCYGHDIGGFEGPQPSPELLLRWVQLGIYSPRFAINCFKTGGGDNNVGDVIEPWMHPSITHLVRRAIKRRYALIPYLYSLSLASHRTAVPPQRWTGWGYESDPEVWTAEITDGERQYFLGDALLVGGVYEPGVAHARVYLPRRSDADDGFVNLNAPHQHLPAGQWATIDAEWHGAGIPVLAKVGAAIPLGRDVQVLSPGETDNAAGLPLDDYRAVEIFPPRGGAGSRTWYETEWLEDDGVSAAAKTKVSKYTVGYGVRDAGVAVRFSRDESSGFVAPWKALVVILPVGDARRVVTEGDGSVRDLGADAQGRRQFELTW</sequence>
<reference evidence="8" key="1">
    <citation type="journal article" date="2016" name="Genome Announc.">
        <title>Genome Sequence of Ustilaginoidea virens IPU010, a Rice Pathogenic Fungus Causing False Smut.</title>
        <authorList>
            <person name="Kumagai T."/>
            <person name="Ishii T."/>
            <person name="Terai G."/>
            <person name="Umemura M."/>
            <person name="Machida M."/>
            <person name="Asai K."/>
        </authorList>
    </citation>
    <scope>NUCLEOTIDE SEQUENCE [LARGE SCALE GENOMIC DNA]</scope>
    <source>
        <strain evidence="8">IPU010</strain>
    </source>
</reference>
<dbReference type="InterPro" id="IPR000322">
    <property type="entry name" value="Glyco_hydro_31_TIM"/>
</dbReference>
<dbReference type="Pfam" id="PF13802">
    <property type="entry name" value="Gal_mutarotas_2"/>
    <property type="match status" value="1"/>
</dbReference>
<dbReference type="Pfam" id="PF21365">
    <property type="entry name" value="Glyco_hydro_31_3rd"/>
    <property type="match status" value="1"/>
</dbReference>
<evidence type="ECO:0000256" key="1">
    <source>
        <dbReference type="ARBA" id="ARBA00001657"/>
    </source>
</evidence>
<dbReference type="GO" id="GO:0004558">
    <property type="term" value="F:alpha-1,4-glucosidase activity"/>
    <property type="evidence" value="ECO:0007669"/>
    <property type="project" value="UniProtKB-EC"/>
</dbReference>
<comment type="similarity">
    <text evidence="2 4">Belongs to the glycosyl hydrolase 31 family.</text>
</comment>
<dbReference type="HOGENOM" id="CLU_000631_9_0_1"/>
<dbReference type="KEGG" id="uvi:66067837"/>
<evidence type="ECO:0000259" key="6">
    <source>
        <dbReference type="Pfam" id="PF13802"/>
    </source>
</evidence>
<protein>
    <recommendedName>
        <fullName evidence="3">alpha-glucosidase</fullName>
        <ecNumber evidence="3">3.2.1.20</ecNumber>
    </recommendedName>
</protein>
<dbReference type="RefSeq" id="XP_043000492.1">
    <property type="nucleotide sequence ID" value="XM_043144557.1"/>
</dbReference>
<feature type="domain" description="Glycosyl hydrolase family 31 C-terminal" evidence="7">
    <location>
        <begin position="625"/>
        <end position="722"/>
    </location>
</feature>
<evidence type="ECO:0000313" key="10">
    <source>
        <dbReference type="Proteomes" id="UP000027002"/>
    </source>
</evidence>
<dbReference type="InterPro" id="IPR025887">
    <property type="entry name" value="Glyco_hydro_31_N_dom"/>
</dbReference>
<dbReference type="PANTHER" id="PTHR22762:SF165">
    <property type="entry name" value="PUTATIVE (AFU_ORTHOLOGUE AFUA_1G06560)-RELATED"/>
    <property type="match status" value="1"/>
</dbReference>
<dbReference type="EMBL" id="CP072757">
    <property type="protein sequence ID" value="QUC22819.1"/>
    <property type="molecule type" value="Genomic_DNA"/>
</dbReference>
<comment type="catalytic activity">
    <reaction evidence="1">
        <text>Hydrolysis of terminal, non-reducing (1-&gt;4)-linked alpha-D-glucose residues with release of alpha-D-glucose.</text>
        <dbReference type="EC" id="3.2.1.20"/>
    </reaction>
</comment>
<dbReference type="SUPFAM" id="SSF74650">
    <property type="entry name" value="Galactose mutarotase-like"/>
    <property type="match status" value="1"/>
</dbReference>
<dbReference type="Gene3D" id="3.20.20.80">
    <property type="entry name" value="Glycosidases"/>
    <property type="match status" value="1"/>
</dbReference>
<evidence type="ECO:0000313" key="9">
    <source>
        <dbReference type="EMBL" id="QUC22819.1"/>
    </source>
</evidence>
<dbReference type="GeneID" id="66067837"/>
<evidence type="ECO:0000256" key="3">
    <source>
        <dbReference type="ARBA" id="ARBA00012741"/>
    </source>
</evidence>
<keyword evidence="4" id="KW-0378">Hydrolase</keyword>
<dbReference type="EC" id="3.2.1.20" evidence="3"/>
<dbReference type="OrthoDB" id="1334205at2759"/>
<dbReference type="AlphaFoldDB" id="A0A063C6H6"/>
<dbReference type="InterPro" id="IPR017853">
    <property type="entry name" value="GH"/>
</dbReference>
<dbReference type="Proteomes" id="UP000054053">
    <property type="component" value="Unassembled WGS sequence"/>
</dbReference>
<proteinExistence type="inferred from homology"/>
<keyword evidence="10" id="KW-1185">Reference proteome</keyword>
<dbReference type="Pfam" id="PF01055">
    <property type="entry name" value="Glyco_hydro_31_2nd"/>
    <property type="match status" value="1"/>
</dbReference>
<evidence type="ECO:0000256" key="2">
    <source>
        <dbReference type="ARBA" id="ARBA00007806"/>
    </source>
</evidence>
<keyword evidence="4" id="KW-0326">Glycosidase</keyword>
<dbReference type="STRING" id="1159556.A0A063C6H6"/>
<accession>A0A063C6H6</accession>
<dbReference type="GO" id="GO:0030246">
    <property type="term" value="F:carbohydrate binding"/>
    <property type="evidence" value="ECO:0007669"/>
    <property type="project" value="InterPro"/>
</dbReference>
<dbReference type="CDD" id="cd14752">
    <property type="entry name" value="GH31_N"/>
    <property type="match status" value="1"/>
</dbReference>
<evidence type="ECO:0000259" key="7">
    <source>
        <dbReference type="Pfam" id="PF21365"/>
    </source>
</evidence>
<evidence type="ECO:0000313" key="8">
    <source>
        <dbReference type="EMBL" id="GAO15377.1"/>
    </source>
</evidence>
<reference evidence="11" key="2">
    <citation type="journal article" date="2016" name="Genome Announc.">
        <title>Genome sequence of Ustilaginoidea virens IPU010, a rice pathogenic fungus causing false smut.</title>
        <authorList>
            <person name="Kumagai T."/>
            <person name="Ishii T."/>
            <person name="Terai G."/>
            <person name="Umemura M."/>
            <person name="Machida M."/>
            <person name="Asai K."/>
        </authorList>
    </citation>
    <scope>NUCLEOTIDE SEQUENCE [LARGE SCALE GENOMIC DNA]</scope>
    <source>
        <strain evidence="11">IPU010</strain>
    </source>
</reference>
<dbReference type="SUPFAM" id="SSF51445">
    <property type="entry name" value="(Trans)glycosidases"/>
    <property type="match status" value="1"/>
</dbReference>
<evidence type="ECO:0000259" key="5">
    <source>
        <dbReference type="Pfam" id="PF01055"/>
    </source>
</evidence>
<dbReference type="InterPro" id="IPR011013">
    <property type="entry name" value="Gal_mutarotase_sf_dom"/>
</dbReference>
<dbReference type="EMBL" id="BBTG02000004">
    <property type="protein sequence ID" value="GAO15377.1"/>
    <property type="molecule type" value="Genomic_DNA"/>
</dbReference>
<dbReference type="Gene3D" id="2.60.40.1760">
    <property type="entry name" value="glycosyl hydrolase (family 31)"/>
    <property type="match status" value="1"/>
</dbReference>
<dbReference type="Proteomes" id="UP000027002">
    <property type="component" value="Chromosome 5"/>
</dbReference>